<dbReference type="InterPro" id="IPR040521">
    <property type="entry name" value="KDZ"/>
</dbReference>
<name>A0A9P7JU09_9AGAM</name>
<comment type="caution">
    <text evidence="1">The sequence shown here is derived from an EMBL/GenBank/DDBJ whole genome shotgun (WGS) entry which is preliminary data.</text>
</comment>
<reference evidence="1" key="1">
    <citation type="journal article" date="2020" name="New Phytol.">
        <title>Comparative genomics reveals dynamic genome evolution in host specialist ectomycorrhizal fungi.</title>
        <authorList>
            <person name="Lofgren L.A."/>
            <person name="Nguyen N.H."/>
            <person name="Vilgalys R."/>
            <person name="Ruytinx J."/>
            <person name="Liao H.L."/>
            <person name="Branco S."/>
            <person name="Kuo A."/>
            <person name="LaButti K."/>
            <person name="Lipzen A."/>
            <person name="Andreopoulos W."/>
            <person name="Pangilinan J."/>
            <person name="Riley R."/>
            <person name="Hundley H."/>
            <person name="Na H."/>
            <person name="Barry K."/>
            <person name="Grigoriev I.V."/>
            <person name="Stajich J.E."/>
            <person name="Kennedy P.G."/>
        </authorList>
    </citation>
    <scope>NUCLEOTIDE SEQUENCE</scope>
    <source>
        <strain evidence="1">FC423</strain>
    </source>
</reference>
<evidence type="ECO:0000313" key="2">
    <source>
        <dbReference type="Proteomes" id="UP000823399"/>
    </source>
</evidence>
<gene>
    <name evidence="1" type="ORF">F5147DRAFT_576420</name>
</gene>
<sequence>MPSVLSNDDLLCNDADTLILQNIELVDIFSRKFALLQPLAFHRFPNESLIYHGYLGCSPLHPTVAISLCMLAAYRQSHRTCPWFSIQVQCKALCHLHNIPYQPYLNMQFLDAYDVYLEILHRVDSLIKAALKCDTQDWCLLNSCPCCCYKLDDEDDMTFEWLATIDGNNSLKRWSSSIYGTSPRDDLWTQCSDYWLHCTKVDQFQLNGAQPHVISNQQDPTDDWEDVVQSDSAPFNCIDHWRNAGPEACKCMFSVFEESGIFIVACRHWFILLVCDMVKSGEFSKYPLATLDHLLNVYGKNGGVAYNISCAFSKTLENSCLGPRTCELNL</sequence>
<evidence type="ECO:0008006" key="3">
    <source>
        <dbReference type="Google" id="ProtNLM"/>
    </source>
</evidence>
<dbReference type="AlphaFoldDB" id="A0A9P7JU09"/>
<dbReference type="PANTHER" id="PTHR33096">
    <property type="entry name" value="CXC2 DOMAIN-CONTAINING PROTEIN"/>
    <property type="match status" value="1"/>
</dbReference>
<organism evidence="1 2">
    <name type="scientific">Suillus discolor</name>
    <dbReference type="NCBI Taxonomy" id="1912936"/>
    <lineage>
        <taxon>Eukaryota</taxon>
        <taxon>Fungi</taxon>
        <taxon>Dikarya</taxon>
        <taxon>Basidiomycota</taxon>
        <taxon>Agaricomycotina</taxon>
        <taxon>Agaricomycetes</taxon>
        <taxon>Agaricomycetidae</taxon>
        <taxon>Boletales</taxon>
        <taxon>Suillineae</taxon>
        <taxon>Suillaceae</taxon>
        <taxon>Suillus</taxon>
    </lineage>
</organism>
<protein>
    <recommendedName>
        <fullName evidence="3">CxC1-like cysteine cluster associated with KDZ transposases domain-containing protein</fullName>
    </recommendedName>
</protein>
<dbReference type="GeneID" id="64693577"/>
<keyword evidence="2" id="KW-1185">Reference proteome</keyword>
<evidence type="ECO:0000313" key="1">
    <source>
        <dbReference type="EMBL" id="KAG2108910.1"/>
    </source>
</evidence>
<dbReference type="EMBL" id="JABBWM010000025">
    <property type="protein sequence ID" value="KAG2108910.1"/>
    <property type="molecule type" value="Genomic_DNA"/>
</dbReference>
<dbReference type="PANTHER" id="PTHR33096:SF1">
    <property type="entry name" value="CXC1-LIKE CYSTEINE CLUSTER ASSOCIATED WITH KDZ TRANSPOSASES DOMAIN-CONTAINING PROTEIN"/>
    <property type="match status" value="1"/>
</dbReference>
<dbReference type="RefSeq" id="XP_041293153.1">
    <property type="nucleotide sequence ID" value="XM_041431318.1"/>
</dbReference>
<dbReference type="OrthoDB" id="2505969at2759"/>
<proteinExistence type="predicted"/>
<dbReference type="Pfam" id="PF18758">
    <property type="entry name" value="KDZ"/>
    <property type="match status" value="1"/>
</dbReference>
<accession>A0A9P7JU09</accession>
<dbReference type="Proteomes" id="UP000823399">
    <property type="component" value="Unassembled WGS sequence"/>
</dbReference>